<keyword evidence="3" id="KW-1185">Reference proteome</keyword>
<keyword evidence="1" id="KW-1133">Transmembrane helix</keyword>
<dbReference type="EMBL" id="CAJVRL010000084">
    <property type="protein sequence ID" value="CAG8958670.1"/>
    <property type="molecule type" value="Genomic_DNA"/>
</dbReference>
<feature type="transmembrane region" description="Helical" evidence="1">
    <location>
        <begin position="44"/>
        <end position="66"/>
    </location>
</feature>
<sequence length="314" mass="37027">MNDNEMECPSDSEEDYDCYLSESEIDWVEGRPDLAEFYTRPLEIWTHVAVLKPAVCLLFILVACYNADNHNHDYAWDLPARKFKPHYLHLVYLMAMSIAFLSFCSGYYTRVPIPCRAEHSAEDYRKELLRCIRTTFGWYHWTWNWLCGLTLEKSAFDERFRLAMVIANPRIRPPPFGMHSKEYCSWYMGAASLSLISYIQCIYDVICPPSQLGWKDCIGLAFIFSVCYLLLSFFPVAGWYWKQATFVQLIRQECLKSSFPGNYDLEKGKGYRLTAKERIEWWMWDILRAETGSEEEELREVRMFQILNSVPIQI</sequence>
<accession>A0A9N9PWU7</accession>
<dbReference type="Proteomes" id="UP000696280">
    <property type="component" value="Unassembled WGS sequence"/>
</dbReference>
<dbReference type="AlphaFoldDB" id="A0A9N9PWU7"/>
<evidence type="ECO:0000313" key="2">
    <source>
        <dbReference type="EMBL" id="CAG8958670.1"/>
    </source>
</evidence>
<proteinExistence type="predicted"/>
<feature type="transmembrane region" description="Helical" evidence="1">
    <location>
        <begin position="186"/>
        <end position="206"/>
    </location>
</feature>
<reference evidence="2" key="1">
    <citation type="submission" date="2021-07" db="EMBL/GenBank/DDBJ databases">
        <authorList>
            <person name="Durling M."/>
        </authorList>
    </citation>
    <scope>NUCLEOTIDE SEQUENCE</scope>
</reference>
<keyword evidence="1" id="KW-0472">Membrane</keyword>
<evidence type="ECO:0000256" key="1">
    <source>
        <dbReference type="SAM" id="Phobius"/>
    </source>
</evidence>
<protein>
    <submittedName>
        <fullName evidence="2">Uncharacterized protein</fullName>
    </submittedName>
</protein>
<feature type="transmembrane region" description="Helical" evidence="1">
    <location>
        <begin position="218"/>
        <end position="241"/>
    </location>
</feature>
<evidence type="ECO:0000313" key="3">
    <source>
        <dbReference type="Proteomes" id="UP000696280"/>
    </source>
</evidence>
<name>A0A9N9PWU7_9HELO</name>
<feature type="transmembrane region" description="Helical" evidence="1">
    <location>
        <begin position="87"/>
        <end position="108"/>
    </location>
</feature>
<organism evidence="2 3">
    <name type="scientific">Hymenoscyphus fraxineus</name>
    <dbReference type="NCBI Taxonomy" id="746836"/>
    <lineage>
        <taxon>Eukaryota</taxon>
        <taxon>Fungi</taxon>
        <taxon>Dikarya</taxon>
        <taxon>Ascomycota</taxon>
        <taxon>Pezizomycotina</taxon>
        <taxon>Leotiomycetes</taxon>
        <taxon>Helotiales</taxon>
        <taxon>Helotiaceae</taxon>
        <taxon>Hymenoscyphus</taxon>
    </lineage>
</organism>
<comment type="caution">
    <text evidence="2">The sequence shown here is derived from an EMBL/GenBank/DDBJ whole genome shotgun (WGS) entry which is preliminary data.</text>
</comment>
<gene>
    <name evidence="2" type="ORF">HYFRA_00011511</name>
</gene>
<keyword evidence="1" id="KW-0812">Transmembrane</keyword>